<accession>A0AAU7T6C0</accession>
<dbReference type="EMBL" id="CP158165">
    <property type="protein sequence ID" value="XBV22384.1"/>
    <property type="molecule type" value="Genomic_DNA"/>
</dbReference>
<sequence length="51" mass="5769">MTYTVSGRTWSQRIVTKNLSEDALEAQLAEAGLQRTGYLTPDKMWVRAQPV</sequence>
<evidence type="ECO:0000313" key="1">
    <source>
        <dbReference type="EMBL" id="XBV22384.1"/>
    </source>
</evidence>
<gene>
    <name evidence="1" type="ORF">ABN611_27945</name>
</gene>
<proteinExistence type="predicted"/>
<name>A0AAU7T6C0_9ACTN</name>
<protein>
    <submittedName>
        <fullName evidence="1">Uncharacterized protein</fullName>
    </submittedName>
</protein>
<organism evidence="1">
    <name type="scientific">Kribbella sp. HUAS MG21</name>
    <dbReference type="NCBI Taxonomy" id="3160966"/>
    <lineage>
        <taxon>Bacteria</taxon>
        <taxon>Bacillati</taxon>
        <taxon>Actinomycetota</taxon>
        <taxon>Actinomycetes</taxon>
        <taxon>Propionibacteriales</taxon>
        <taxon>Kribbellaceae</taxon>
        <taxon>Kribbella</taxon>
    </lineage>
</organism>
<dbReference type="RefSeq" id="WP_350275227.1">
    <property type="nucleotide sequence ID" value="NZ_CP158165.1"/>
</dbReference>
<dbReference type="AlphaFoldDB" id="A0AAU7T6C0"/>
<reference evidence="1" key="1">
    <citation type="submission" date="2024-06" db="EMBL/GenBank/DDBJ databases">
        <title>Kribbella sp. strain HUAS MG21 genome sequences.</title>
        <authorList>
            <person name="Mo P."/>
        </authorList>
    </citation>
    <scope>NUCLEOTIDE SEQUENCE</scope>
    <source>
        <strain evidence="1">HUAS MG21</strain>
    </source>
</reference>